<protein>
    <submittedName>
        <fullName evidence="1">Uncharacterized protein</fullName>
    </submittedName>
</protein>
<evidence type="ECO:0000313" key="2">
    <source>
        <dbReference type="Proteomes" id="UP000190648"/>
    </source>
</evidence>
<dbReference type="Proteomes" id="UP000190648">
    <property type="component" value="Unassembled WGS sequence"/>
</dbReference>
<sequence>MWREAGGEDSRCFEHCCNDGGCEKSSWLGKAVYFPSNEMGFTEVFVPKISSPLSAELHLFTSMQNCPDRGAGTCKGTGCPERIRMH</sequence>
<keyword evidence="2" id="KW-1185">Reference proteome</keyword>
<name>A0A1V4JBM2_PATFA</name>
<evidence type="ECO:0000313" key="1">
    <source>
        <dbReference type="EMBL" id="OPJ69484.1"/>
    </source>
</evidence>
<dbReference type="EMBL" id="LSYS01008075">
    <property type="protein sequence ID" value="OPJ69484.1"/>
    <property type="molecule type" value="Genomic_DNA"/>
</dbReference>
<reference evidence="1 2" key="1">
    <citation type="submission" date="2016-02" db="EMBL/GenBank/DDBJ databases">
        <title>Band-tailed pigeon sequencing and assembly.</title>
        <authorList>
            <person name="Soares A.E."/>
            <person name="Novak B.J."/>
            <person name="Rice E.S."/>
            <person name="O'Connell B."/>
            <person name="Chang D."/>
            <person name="Weber S."/>
            <person name="Shapiro B."/>
        </authorList>
    </citation>
    <scope>NUCLEOTIDE SEQUENCE [LARGE SCALE GENOMIC DNA]</scope>
    <source>
        <strain evidence="1">BTP2013</strain>
        <tissue evidence="1">Blood</tissue>
    </source>
</reference>
<organism evidence="1 2">
    <name type="scientific">Patagioenas fasciata monilis</name>
    <dbReference type="NCBI Taxonomy" id="372326"/>
    <lineage>
        <taxon>Eukaryota</taxon>
        <taxon>Metazoa</taxon>
        <taxon>Chordata</taxon>
        <taxon>Craniata</taxon>
        <taxon>Vertebrata</taxon>
        <taxon>Euteleostomi</taxon>
        <taxon>Archelosauria</taxon>
        <taxon>Archosauria</taxon>
        <taxon>Dinosauria</taxon>
        <taxon>Saurischia</taxon>
        <taxon>Theropoda</taxon>
        <taxon>Coelurosauria</taxon>
        <taxon>Aves</taxon>
        <taxon>Neognathae</taxon>
        <taxon>Neoaves</taxon>
        <taxon>Columbimorphae</taxon>
        <taxon>Columbiformes</taxon>
        <taxon>Columbidae</taxon>
        <taxon>Patagioenas</taxon>
    </lineage>
</organism>
<accession>A0A1V4JBM2</accession>
<dbReference type="AlphaFoldDB" id="A0A1V4JBM2"/>
<proteinExistence type="predicted"/>
<comment type="caution">
    <text evidence="1">The sequence shown here is derived from an EMBL/GenBank/DDBJ whole genome shotgun (WGS) entry which is preliminary data.</text>
</comment>
<gene>
    <name evidence="1" type="ORF">AV530_012522</name>
</gene>